<dbReference type="PANTHER" id="PTHR15151:SF24">
    <property type="entry name" value="A PROLIFERATION-INDUCING LIGAND-LIKE PROTEIN-RELATED"/>
    <property type="match status" value="1"/>
</dbReference>
<dbReference type="InterPro" id="IPR008983">
    <property type="entry name" value="Tumour_necrosis_fac-like_dom"/>
</dbReference>
<keyword evidence="8" id="KW-0812">Transmembrane</keyword>
<dbReference type="GO" id="GO:0006955">
    <property type="term" value="P:immune response"/>
    <property type="evidence" value="ECO:0007669"/>
    <property type="project" value="InterPro"/>
</dbReference>
<feature type="compositionally biased region" description="Basic residues" evidence="7">
    <location>
        <begin position="277"/>
        <end position="286"/>
    </location>
</feature>
<name>B4LJW9_DROVI</name>
<feature type="region of interest" description="Disordered" evidence="7">
    <location>
        <begin position="111"/>
        <end position="164"/>
    </location>
</feature>
<keyword evidence="3" id="KW-0202">Cytokine</keyword>
<evidence type="ECO:0000313" key="11">
    <source>
        <dbReference type="Proteomes" id="UP000008792"/>
    </source>
</evidence>
<evidence type="ECO:0000256" key="8">
    <source>
        <dbReference type="SAM" id="Phobius"/>
    </source>
</evidence>
<feature type="region of interest" description="Disordered" evidence="7">
    <location>
        <begin position="188"/>
        <end position="231"/>
    </location>
</feature>
<keyword evidence="4" id="KW-0964">Secreted</keyword>
<dbReference type="GO" id="GO:0016020">
    <property type="term" value="C:membrane"/>
    <property type="evidence" value="ECO:0007669"/>
    <property type="project" value="InterPro"/>
</dbReference>
<dbReference type="Gene3D" id="2.60.120.40">
    <property type="match status" value="1"/>
</dbReference>
<accession>B4LJW9</accession>
<evidence type="ECO:0000256" key="1">
    <source>
        <dbReference type="ARBA" id="ARBA00004613"/>
    </source>
</evidence>
<dbReference type="SUPFAM" id="SSF49842">
    <property type="entry name" value="TNF-like"/>
    <property type="match status" value="1"/>
</dbReference>
<feature type="transmembrane region" description="Helical" evidence="8">
    <location>
        <begin position="39"/>
        <end position="61"/>
    </location>
</feature>
<evidence type="ECO:0000256" key="3">
    <source>
        <dbReference type="ARBA" id="ARBA00022514"/>
    </source>
</evidence>
<proteinExistence type="inferred from homology"/>
<dbReference type="Proteomes" id="UP000008792">
    <property type="component" value="Unassembled WGS sequence"/>
</dbReference>
<feature type="region of interest" description="Disordered" evidence="7">
    <location>
        <begin position="253"/>
        <end position="286"/>
    </location>
</feature>
<protein>
    <recommendedName>
        <fullName evidence="9">THD domain-containing protein</fullName>
    </recommendedName>
</protein>
<dbReference type="GO" id="GO:0005615">
    <property type="term" value="C:extracellular space"/>
    <property type="evidence" value="ECO:0007669"/>
    <property type="project" value="UniProtKB-KW"/>
</dbReference>
<dbReference type="InterPro" id="IPR006052">
    <property type="entry name" value="TNF_dom"/>
</dbReference>
<comment type="subcellular location">
    <subcellularLocation>
        <location evidence="1">Secreted</location>
    </subcellularLocation>
</comment>
<feature type="compositionally biased region" description="Low complexity" evidence="7">
    <location>
        <begin position="190"/>
        <end position="207"/>
    </location>
</feature>
<organism evidence="10 11">
    <name type="scientific">Drosophila virilis</name>
    <name type="common">Fruit fly</name>
    <dbReference type="NCBI Taxonomy" id="7244"/>
    <lineage>
        <taxon>Eukaryota</taxon>
        <taxon>Metazoa</taxon>
        <taxon>Ecdysozoa</taxon>
        <taxon>Arthropoda</taxon>
        <taxon>Hexapoda</taxon>
        <taxon>Insecta</taxon>
        <taxon>Pterygota</taxon>
        <taxon>Neoptera</taxon>
        <taxon>Endopterygota</taxon>
        <taxon>Diptera</taxon>
        <taxon>Brachycera</taxon>
        <taxon>Muscomorpha</taxon>
        <taxon>Ephydroidea</taxon>
        <taxon>Drosophilidae</taxon>
        <taxon>Drosophila</taxon>
    </lineage>
</organism>
<dbReference type="KEGG" id="dvi:6625915"/>
<feature type="domain" description="THD" evidence="9">
    <location>
        <begin position="317"/>
        <end position="459"/>
    </location>
</feature>
<evidence type="ECO:0000259" key="9">
    <source>
        <dbReference type="PROSITE" id="PS50049"/>
    </source>
</evidence>
<reference evidence="10 11" key="1">
    <citation type="journal article" date="2007" name="Nature">
        <title>Evolution of genes and genomes on the Drosophila phylogeny.</title>
        <authorList>
            <consortium name="Drosophila 12 Genomes Consortium"/>
            <person name="Clark A.G."/>
            <person name="Eisen M.B."/>
            <person name="Smith D.R."/>
            <person name="Bergman C.M."/>
            <person name="Oliver B."/>
            <person name="Markow T.A."/>
            <person name="Kaufman T.C."/>
            <person name="Kellis M."/>
            <person name="Gelbart W."/>
            <person name="Iyer V.N."/>
            <person name="Pollard D.A."/>
            <person name="Sackton T.B."/>
            <person name="Larracuente A.M."/>
            <person name="Singh N.D."/>
            <person name="Abad J.P."/>
            <person name="Abt D.N."/>
            <person name="Adryan B."/>
            <person name="Aguade M."/>
            <person name="Akashi H."/>
            <person name="Anderson W.W."/>
            <person name="Aquadro C.F."/>
            <person name="Ardell D.H."/>
            <person name="Arguello R."/>
            <person name="Artieri C.G."/>
            <person name="Barbash D.A."/>
            <person name="Barker D."/>
            <person name="Barsanti P."/>
            <person name="Batterham P."/>
            <person name="Batzoglou S."/>
            <person name="Begun D."/>
            <person name="Bhutkar A."/>
            <person name="Blanco E."/>
            <person name="Bosak S.A."/>
            <person name="Bradley R.K."/>
            <person name="Brand A.D."/>
            <person name="Brent M.R."/>
            <person name="Brooks A.N."/>
            <person name="Brown R.H."/>
            <person name="Butlin R.K."/>
            <person name="Caggese C."/>
            <person name="Calvi B.R."/>
            <person name="Bernardo de Carvalho A."/>
            <person name="Caspi A."/>
            <person name="Castrezana S."/>
            <person name="Celniker S.E."/>
            <person name="Chang J.L."/>
            <person name="Chapple C."/>
            <person name="Chatterji S."/>
            <person name="Chinwalla A."/>
            <person name="Civetta A."/>
            <person name="Clifton S.W."/>
            <person name="Comeron J.M."/>
            <person name="Costello J.C."/>
            <person name="Coyne J.A."/>
            <person name="Daub J."/>
            <person name="David R.G."/>
            <person name="Delcher A.L."/>
            <person name="Delehaunty K."/>
            <person name="Do C.B."/>
            <person name="Ebling H."/>
            <person name="Edwards K."/>
            <person name="Eickbush T."/>
            <person name="Evans J.D."/>
            <person name="Filipski A."/>
            <person name="Findeiss S."/>
            <person name="Freyhult E."/>
            <person name="Fulton L."/>
            <person name="Fulton R."/>
            <person name="Garcia A.C."/>
            <person name="Gardiner A."/>
            <person name="Garfield D.A."/>
            <person name="Garvin B.E."/>
            <person name="Gibson G."/>
            <person name="Gilbert D."/>
            <person name="Gnerre S."/>
            <person name="Godfrey J."/>
            <person name="Good R."/>
            <person name="Gotea V."/>
            <person name="Gravely B."/>
            <person name="Greenberg A.J."/>
            <person name="Griffiths-Jones S."/>
            <person name="Gross S."/>
            <person name="Guigo R."/>
            <person name="Gustafson E.A."/>
            <person name="Haerty W."/>
            <person name="Hahn M.W."/>
            <person name="Halligan D.L."/>
            <person name="Halpern A.L."/>
            <person name="Halter G.M."/>
            <person name="Han M.V."/>
            <person name="Heger A."/>
            <person name="Hillier L."/>
            <person name="Hinrichs A.S."/>
            <person name="Holmes I."/>
            <person name="Hoskins R.A."/>
            <person name="Hubisz M.J."/>
            <person name="Hultmark D."/>
            <person name="Huntley M.A."/>
            <person name="Jaffe D.B."/>
            <person name="Jagadeeshan S."/>
            <person name="Jeck W.R."/>
            <person name="Johnson J."/>
            <person name="Jones C.D."/>
            <person name="Jordan W.C."/>
            <person name="Karpen G.H."/>
            <person name="Kataoka E."/>
            <person name="Keightley P.D."/>
            <person name="Kheradpour P."/>
            <person name="Kirkness E.F."/>
            <person name="Koerich L.B."/>
            <person name="Kristiansen K."/>
            <person name="Kudrna D."/>
            <person name="Kulathinal R.J."/>
            <person name="Kumar S."/>
            <person name="Kwok R."/>
            <person name="Lander E."/>
            <person name="Langley C.H."/>
            <person name="Lapoint R."/>
            <person name="Lazzaro B.P."/>
            <person name="Lee S.J."/>
            <person name="Levesque L."/>
            <person name="Li R."/>
            <person name="Lin C.F."/>
            <person name="Lin M.F."/>
            <person name="Lindblad-Toh K."/>
            <person name="Llopart A."/>
            <person name="Long M."/>
            <person name="Low L."/>
            <person name="Lozovsky E."/>
            <person name="Lu J."/>
            <person name="Luo M."/>
            <person name="Machado C.A."/>
            <person name="Makalowski W."/>
            <person name="Marzo M."/>
            <person name="Matsuda M."/>
            <person name="Matzkin L."/>
            <person name="McAllister B."/>
            <person name="McBride C.S."/>
            <person name="McKernan B."/>
            <person name="McKernan K."/>
            <person name="Mendez-Lago M."/>
            <person name="Minx P."/>
            <person name="Mollenhauer M.U."/>
            <person name="Montooth K."/>
            <person name="Mount S.M."/>
            <person name="Mu X."/>
            <person name="Myers E."/>
            <person name="Negre B."/>
            <person name="Newfeld S."/>
            <person name="Nielsen R."/>
            <person name="Noor M.A."/>
            <person name="O'Grady P."/>
            <person name="Pachter L."/>
            <person name="Papaceit M."/>
            <person name="Parisi M.J."/>
            <person name="Parisi M."/>
            <person name="Parts L."/>
            <person name="Pedersen J.S."/>
            <person name="Pesole G."/>
            <person name="Phillippy A.M."/>
            <person name="Ponting C.P."/>
            <person name="Pop M."/>
            <person name="Porcelli D."/>
            <person name="Powell J.R."/>
            <person name="Prohaska S."/>
            <person name="Pruitt K."/>
            <person name="Puig M."/>
            <person name="Quesneville H."/>
            <person name="Ram K.R."/>
            <person name="Rand D."/>
            <person name="Rasmussen M.D."/>
            <person name="Reed L.K."/>
            <person name="Reenan R."/>
            <person name="Reily A."/>
            <person name="Remington K.A."/>
            <person name="Rieger T.T."/>
            <person name="Ritchie M.G."/>
            <person name="Robin C."/>
            <person name="Rogers Y.H."/>
            <person name="Rohde C."/>
            <person name="Rozas J."/>
            <person name="Rubenfield M.J."/>
            <person name="Ruiz A."/>
            <person name="Russo S."/>
            <person name="Salzberg S.L."/>
            <person name="Sanchez-Gracia A."/>
            <person name="Saranga D.J."/>
            <person name="Sato H."/>
            <person name="Schaeffer S.W."/>
            <person name="Schatz M.C."/>
            <person name="Schlenke T."/>
            <person name="Schwartz R."/>
            <person name="Segarra C."/>
            <person name="Singh R.S."/>
            <person name="Sirot L."/>
            <person name="Sirota M."/>
            <person name="Sisneros N.B."/>
            <person name="Smith C.D."/>
            <person name="Smith T.F."/>
            <person name="Spieth J."/>
            <person name="Stage D.E."/>
            <person name="Stark A."/>
            <person name="Stephan W."/>
            <person name="Strausberg R.L."/>
            <person name="Strempel S."/>
            <person name="Sturgill D."/>
            <person name="Sutton G."/>
            <person name="Sutton G.G."/>
            <person name="Tao W."/>
            <person name="Teichmann S."/>
            <person name="Tobari Y.N."/>
            <person name="Tomimura Y."/>
            <person name="Tsolas J.M."/>
            <person name="Valente V.L."/>
            <person name="Venter E."/>
            <person name="Venter J.C."/>
            <person name="Vicario S."/>
            <person name="Vieira F.G."/>
            <person name="Vilella A.J."/>
            <person name="Villasante A."/>
            <person name="Walenz B."/>
            <person name="Wang J."/>
            <person name="Wasserman M."/>
            <person name="Watts T."/>
            <person name="Wilson D."/>
            <person name="Wilson R.K."/>
            <person name="Wing R.A."/>
            <person name="Wolfner M.F."/>
            <person name="Wong A."/>
            <person name="Wong G.K."/>
            <person name="Wu C.I."/>
            <person name="Wu G."/>
            <person name="Yamamoto D."/>
            <person name="Yang H.P."/>
            <person name="Yang S.P."/>
            <person name="Yorke J.A."/>
            <person name="Yoshida K."/>
            <person name="Zdobnov E."/>
            <person name="Zhang P."/>
            <person name="Zhang Y."/>
            <person name="Zimin A.V."/>
            <person name="Baldwin J."/>
            <person name="Abdouelleil A."/>
            <person name="Abdulkadir J."/>
            <person name="Abebe A."/>
            <person name="Abera B."/>
            <person name="Abreu J."/>
            <person name="Acer S.C."/>
            <person name="Aftuck L."/>
            <person name="Alexander A."/>
            <person name="An P."/>
            <person name="Anderson E."/>
            <person name="Anderson S."/>
            <person name="Arachi H."/>
            <person name="Azer M."/>
            <person name="Bachantsang P."/>
            <person name="Barry A."/>
            <person name="Bayul T."/>
            <person name="Berlin A."/>
            <person name="Bessette D."/>
            <person name="Bloom T."/>
            <person name="Blye J."/>
            <person name="Boguslavskiy L."/>
            <person name="Bonnet C."/>
            <person name="Boukhgalter B."/>
            <person name="Bourzgui I."/>
            <person name="Brown A."/>
            <person name="Cahill P."/>
            <person name="Channer S."/>
            <person name="Cheshatsang Y."/>
            <person name="Chuda L."/>
            <person name="Citroen M."/>
            <person name="Collymore A."/>
            <person name="Cooke P."/>
            <person name="Costello M."/>
            <person name="D'Aco K."/>
            <person name="Daza R."/>
            <person name="De Haan G."/>
            <person name="DeGray S."/>
            <person name="DeMaso C."/>
            <person name="Dhargay N."/>
            <person name="Dooley K."/>
            <person name="Dooley E."/>
            <person name="Doricent M."/>
            <person name="Dorje P."/>
            <person name="Dorjee K."/>
            <person name="Dupes A."/>
            <person name="Elong R."/>
            <person name="Falk J."/>
            <person name="Farina A."/>
            <person name="Faro S."/>
            <person name="Ferguson D."/>
            <person name="Fisher S."/>
            <person name="Foley C.D."/>
            <person name="Franke A."/>
            <person name="Friedrich D."/>
            <person name="Gadbois L."/>
            <person name="Gearin G."/>
            <person name="Gearin C.R."/>
            <person name="Giannoukos G."/>
            <person name="Goode T."/>
            <person name="Graham J."/>
            <person name="Grandbois E."/>
            <person name="Grewal S."/>
            <person name="Gyaltsen K."/>
            <person name="Hafez N."/>
            <person name="Hagos B."/>
            <person name="Hall J."/>
            <person name="Henson C."/>
            <person name="Hollinger A."/>
            <person name="Honan T."/>
            <person name="Huard M.D."/>
            <person name="Hughes L."/>
            <person name="Hurhula B."/>
            <person name="Husby M.E."/>
            <person name="Kamat A."/>
            <person name="Kanga B."/>
            <person name="Kashin S."/>
            <person name="Khazanovich D."/>
            <person name="Kisner P."/>
            <person name="Lance K."/>
            <person name="Lara M."/>
            <person name="Lee W."/>
            <person name="Lennon N."/>
            <person name="Letendre F."/>
            <person name="LeVine R."/>
            <person name="Lipovsky A."/>
            <person name="Liu X."/>
            <person name="Liu J."/>
            <person name="Liu S."/>
            <person name="Lokyitsang T."/>
            <person name="Lokyitsang Y."/>
            <person name="Lubonja R."/>
            <person name="Lui A."/>
            <person name="MacDonald P."/>
            <person name="Magnisalis V."/>
            <person name="Maru K."/>
            <person name="Matthews C."/>
            <person name="McCusker W."/>
            <person name="McDonough S."/>
            <person name="Mehta T."/>
            <person name="Meldrim J."/>
            <person name="Meneus L."/>
            <person name="Mihai O."/>
            <person name="Mihalev A."/>
            <person name="Mihova T."/>
            <person name="Mittelman R."/>
            <person name="Mlenga V."/>
            <person name="Montmayeur A."/>
            <person name="Mulrain L."/>
            <person name="Navidi A."/>
            <person name="Naylor J."/>
            <person name="Negash T."/>
            <person name="Nguyen T."/>
            <person name="Nguyen N."/>
            <person name="Nicol R."/>
            <person name="Norbu C."/>
            <person name="Norbu N."/>
            <person name="Novod N."/>
            <person name="O'Neill B."/>
            <person name="Osman S."/>
            <person name="Markiewicz E."/>
            <person name="Oyono O.L."/>
            <person name="Patti C."/>
            <person name="Phunkhang P."/>
            <person name="Pierre F."/>
            <person name="Priest M."/>
            <person name="Raghuraman S."/>
            <person name="Rege F."/>
            <person name="Reyes R."/>
            <person name="Rise C."/>
            <person name="Rogov P."/>
            <person name="Ross K."/>
            <person name="Ryan E."/>
            <person name="Settipalli S."/>
            <person name="Shea T."/>
            <person name="Sherpa N."/>
            <person name="Shi L."/>
            <person name="Shih D."/>
            <person name="Sparrow T."/>
            <person name="Spaulding J."/>
            <person name="Stalker J."/>
            <person name="Stange-Thomann N."/>
            <person name="Stavropoulos S."/>
            <person name="Stone C."/>
            <person name="Strader C."/>
            <person name="Tesfaye S."/>
            <person name="Thomson T."/>
            <person name="Thoulutsang Y."/>
            <person name="Thoulutsang D."/>
            <person name="Topham K."/>
            <person name="Topping I."/>
            <person name="Tsamla T."/>
            <person name="Vassiliev H."/>
            <person name="Vo A."/>
            <person name="Wangchuk T."/>
            <person name="Wangdi T."/>
            <person name="Weiand M."/>
            <person name="Wilkinson J."/>
            <person name="Wilson A."/>
            <person name="Yadav S."/>
            <person name="Young G."/>
            <person name="Yu Q."/>
            <person name="Zembek L."/>
            <person name="Zhong D."/>
            <person name="Zimmer A."/>
            <person name="Zwirko Z."/>
            <person name="Jaffe D.B."/>
            <person name="Alvarez P."/>
            <person name="Brockman W."/>
            <person name="Butler J."/>
            <person name="Chin C."/>
            <person name="Gnerre S."/>
            <person name="Grabherr M."/>
            <person name="Kleber M."/>
            <person name="Mauceli E."/>
            <person name="MacCallum I."/>
        </authorList>
    </citation>
    <scope>NUCLEOTIDE SEQUENCE [LARGE SCALE GENOMIC DNA]</scope>
    <source>
        <strain evidence="11">Tucson 15010-1051.87</strain>
    </source>
</reference>
<dbReference type="PANTHER" id="PTHR15151">
    <property type="entry name" value="PROTEIN EIGER"/>
    <property type="match status" value="1"/>
</dbReference>
<dbReference type="Pfam" id="PF00229">
    <property type="entry name" value="TNF"/>
    <property type="match status" value="1"/>
</dbReference>
<evidence type="ECO:0000256" key="5">
    <source>
        <dbReference type="ARBA" id="ARBA00023157"/>
    </source>
</evidence>
<evidence type="ECO:0000256" key="6">
    <source>
        <dbReference type="ARBA" id="ARBA00023180"/>
    </source>
</evidence>
<dbReference type="HOGENOM" id="CLU_662723_0_0_1"/>
<dbReference type="EMBL" id="CH940648">
    <property type="protein sequence ID" value="EDW61623.2"/>
    <property type="molecule type" value="Genomic_DNA"/>
</dbReference>
<dbReference type="PROSITE" id="PS00251">
    <property type="entry name" value="THD_1"/>
    <property type="match status" value="1"/>
</dbReference>
<evidence type="ECO:0000313" key="10">
    <source>
        <dbReference type="EMBL" id="EDW61623.2"/>
    </source>
</evidence>
<dbReference type="PROSITE" id="PS50049">
    <property type="entry name" value="THD_2"/>
    <property type="match status" value="1"/>
</dbReference>
<dbReference type="STRING" id="7244.B4LJW9"/>
<evidence type="ECO:0000256" key="2">
    <source>
        <dbReference type="ARBA" id="ARBA00008670"/>
    </source>
</evidence>
<dbReference type="InParanoid" id="B4LJW9"/>
<feature type="compositionally biased region" description="Polar residues" evidence="7">
    <location>
        <begin position="253"/>
        <end position="272"/>
    </location>
</feature>
<keyword evidence="6" id="KW-0325">Glycoprotein</keyword>
<dbReference type="eggNOG" id="ENOG502QUAV">
    <property type="taxonomic scope" value="Eukaryota"/>
</dbReference>
<feature type="compositionally biased region" description="Acidic residues" evidence="7">
    <location>
        <begin position="144"/>
        <end position="155"/>
    </location>
</feature>
<dbReference type="InterPro" id="IPR021184">
    <property type="entry name" value="TNF_CS"/>
</dbReference>
<keyword evidence="11" id="KW-1185">Reference proteome</keyword>
<dbReference type="GO" id="GO:0005164">
    <property type="term" value="F:tumor necrosis factor receptor binding"/>
    <property type="evidence" value="ECO:0007669"/>
    <property type="project" value="InterPro"/>
</dbReference>
<dbReference type="OrthoDB" id="6159739at2759"/>
<sequence>MTAETLKPFITPTSAPFNNFRAKQSGVTHSGSKRKTRQLIPIILSIVALVLVAGILILTIWQTIRVQQLDTDLASLRREVDSLRQRLGINYLEDLAEFQKEYTNLLIHDPNKLDDLEGEEDDNEDDDDDDDDEDDVGSWVDSANVDEDDDEDEDAGNERTDYDEYLDLIKQETDHTRTTVQGIQDGTETAASVSDSAAASGSTSAASNDDNVFDDFTSYNDSKKKKERNRKTRSIAELRNELQSNDLAQIQNNQSQTDPQINKSAVTSDSTTVQQLRRQRPRVRQGRQRLLVRKGESPVSAKSADYNAPGGGGSLTVAAHFHLNRKVPHHQAPIRLHSYEGDMYMGHATASSDNQWQQHFSVNNGILTVHQPGLYYVYAQICYNNTHDQNGFIIFHGHNAFLQCLNTVPTHIDKIHTCHTSGLIQLQKEESIHLRDIHRDRNVMLRDISNRSYFGIIKI</sequence>
<comment type="similarity">
    <text evidence="2">Belongs to the tumor necrosis factor family.</text>
</comment>
<feature type="compositionally biased region" description="Acidic residues" evidence="7">
    <location>
        <begin position="116"/>
        <end position="136"/>
    </location>
</feature>
<dbReference type="FunCoup" id="B4LJW9">
    <property type="interactions" value="152"/>
</dbReference>
<gene>
    <name evidence="10" type="primary">Dvir\GJ22146</name>
    <name evidence="10" type="ORF">Dvir_GJ22146</name>
</gene>
<dbReference type="GO" id="GO:0005125">
    <property type="term" value="F:cytokine activity"/>
    <property type="evidence" value="ECO:0007669"/>
    <property type="project" value="UniProtKB-KW"/>
</dbReference>
<evidence type="ECO:0000256" key="7">
    <source>
        <dbReference type="SAM" id="MobiDB-lite"/>
    </source>
</evidence>
<dbReference type="AlphaFoldDB" id="B4LJW9"/>
<evidence type="ECO:0000256" key="4">
    <source>
        <dbReference type="ARBA" id="ARBA00022525"/>
    </source>
</evidence>
<dbReference type="InterPro" id="IPR051748">
    <property type="entry name" value="TNF_Ligand_Superfamily"/>
</dbReference>
<keyword evidence="8" id="KW-0472">Membrane</keyword>
<keyword evidence="8" id="KW-1133">Transmembrane helix</keyword>
<keyword evidence="5" id="KW-1015">Disulfide bond</keyword>